<organism evidence="1 2">
    <name type="scientific">Aldrovandia affinis</name>
    <dbReference type="NCBI Taxonomy" id="143900"/>
    <lineage>
        <taxon>Eukaryota</taxon>
        <taxon>Metazoa</taxon>
        <taxon>Chordata</taxon>
        <taxon>Craniata</taxon>
        <taxon>Vertebrata</taxon>
        <taxon>Euteleostomi</taxon>
        <taxon>Actinopterygii</taxon>
        <taxon>Neopterygii</taxon>
        <taxon>Teleostei</taxon>
        <taxon>Notacanthiformes</taxon>
        <taxon>Halosauridae</taxon>
        <taxon>Aldrovandia</taxon>
    </lineage>
</organism>
<dbReference type="EMBL" id="JAINUG010000091">
    <property type="protein sequence ID" value="KAJ8398314.1"/>
    <property type="molecule type" value="Genomic_DNA"/>
</dbReference>
<comment type="caution">
    <text evidence="1">The sequence shown here is derived from an EMBL/GenBank/DDBJ whole genome shotgun (WGS) entry which is preliminary data.</text>
</comment>
<accession>A0AAD7S993</accession>
<gene>
    <name evidence="1" type="ORF">AAFF_G00428840</name>
</gene>
<evidence type="ECO:0000313" key="2">
    <source>
        <dbReference type="Proteomes" id="UP001221898"/>
    </source>
</evidence>
<proteinExistence type="predicted"/>
<keyword evidence="2" id="KW-1185">Reference proteome</keyword>
<dbReference type="AlphaFoldDB" id="A0AAD7S993"/>
<sequence length="72" mass="8195">MGPWDTSIPVWDEPKPAHLFSETTPFRMSPQLGQVYLLPLDDGFVRPLRERFDDVPGLEASQTLQEGILDLQ</sequence>
<reference evidence="1" key="1">
    <citation type="journal article" date="2023" name="Science">
        <title>Genome structures resolve the early diversification of teleost fishes.</title>
        <authorList>
            <person name="Parey E."/>
            <person name="Louis A."/>
            <person name="Montfort J."/>
            <person name="Bouchez O."/>
            <person name="Roques C."/>
            <person name="Iampietro C."/>
            <person name="Lluch J."/>
            <person name="Castinel A."/>
            <person name="Donnadieu C."/>
            <person name="Desvignes T."/>
            <person name="Floi Bucao C."/>
            <person name="Jouanno E."/>
            <person name="Wen M."/>
            <person name="Mejri S."/>
            <person name="Dirks R."/>
            <person name="Jansen H."/>
            <person name="Henkel C."/>
            <person name="Chen W.J."/>
            <person name="Zahm M."/>
            <person name="Cabau C."/>
            <person name="Klopp C."/>
            <person name="Thompson A.W."/>
            <person name="Robinson-Rechavi M."/>
            <person name="Braasch I."/>
            <person name="Lecointre G."/>
            <person name="Bobe J."/>
            <person name="Postlethwait J.H."/>
            <person name="Berthelot C."/>
            <person name="Roest Crollius H."/>
            <person name="Guiguen Y."/>
        </authorList>
    </citation>
    <scope>NUCLEOTIDE SEQUENCE</scope>
    <source>
        <strain evidence="1">NC1722</strain>
    </source>
</reference>
<dbReference type="Proteomes" id="UP001221898">
    <property type="component" value="Unassembled WGS sequence"/>
</dbReference>
<name>A0AAD7S993_9TELE</name>
<evidence type="ECO:0000313" key="1">
    <source>
        <dbReference type="EMBL" id="KAJ8398314.1"/>
    </source>
</evidence>
<protein>
    <submittedName>
        <fullName evidence="1">Uncharacterized protein</fullName>
    </submittedName>
</protein>